<feature type="transmembrane region" description="Helical" evidence="2">
    <location>
        <begin position="147"/>
        <end position="166"/>
    </location>
</feature>
<sequence>MHNQPDLKPTVVNDSPARSRDVSPQYEDAPEKPLSPQRIEGDADDLVLPASIPLPVGTDSPLQGRSPSPDPKSKKVKEEDVGDDGGSRGSGDGDGGGDTECEDDDGNEHTDKQQPVHGSITNCNNISYFFFFFFFFFLFVLSSRPVFLFSLFCFCFCFCFALSLDFHADSGSDIRFAVRAEVQHREPFVAFFNFVGRKLDDITRTKSSTILSIIVLLLSVTFLRALFLPPLPLHIPDLVKLSAFARSFEPLIYYSENGVQQIGSLQETGVAVWDLGESVRGTNMTSAPIIVRELDELSESLKTLSVELTRFFANVDSDIDSILIVMEWAKRELESLSQHQTGSISSVLFENFHAFLSRMGALETIPLPPAGSANASTTASTTANTTPKNNGLPIPTRLGSIVTTLFGPTRFQRTQSTLSYAFTELVSVLEEAINTELTHSTALFALFESIDRQFLNLQRTVVRESDAQERAEGEDALLALDEGARPQRRRA</sequence>
<reference evidence="4" key="1">
    <citation type="journal article" date="2010" name="Genome Res.">
        <title>Population genomic sequencing of Coccidioides fungi reveals recent hybridization and transposon control.</title>
        <authorList>
            <person name="Neafsey D.E."/>
            <person name="Barker B.M."/>
            <person name="Sharpton T.J."/>
            <person name="Stajich J.E."/>
            <person name="Park D.J."/>
            <person name="Whiston E."/>
            <person name="Hung C.-Y."/>
            <person name="McMahan C."/>
            <person name="White J."/>
            <person name="Sykes S."/>
            <person name="Heiman D."/>
            <person name="Young S."/>
            <person name="Zeng Q."/>
            <person name="Abouelleil A."/>
            <person name="Aftuck L."/>
            <person name="Bessette D."/>
            <person name="Brown A."/>
            <person name="FitzGerald M."/>
            <person name="Lui A."/>
            <person name="Macdonald J.P."/>
            <person name="Priest M."/>
            <person name="Orbach M.J."/>
            <person name="Galgiani J.N."/>
            <person name="Kirkland T.N."/>
            <person name="Cole G.T."/>
            <person name="Birren B.W."/>
            <person name="Henn M.R."/>
            <person name="Taylor J.W."/>
            <person name="Rounsley S.D."/>
        </authorList>
    </citation>
    <scope>NUCLEOTIDE SEQUENCE [LARGE SCALE GENOMIC DNA]</scope>
    <source>
        <strain evidence="4">RMSCC 3703</strain>
    </source>
</reference>
<feature type="transmembrane region" description="Helical" evidence="2">
    <location>
        <begin position="207"/>
        <end position="227"/>
    </location>
</feature>
<protein>
    <submittedName>
        <fullName evidence="3">Uncharacterized protein</fullName>
    </submittedName>
</protein>
<dbReference type="AlphaFoldDB" id="A0A0J8TVD4"/>
<proteinExistence type="predicted"/>
<keyword evidence="2" id="KW-0812">Transmembrane</keyword>
<dbReference type="EMBL" id="DS268121">
    <property type="protein sequence ID" value="KMU77827.1"/>
    <property type="molecule type" value="Genomic_DNA"/>
</dbReference>
<feature type="region of interest" description="Disordered" evidence="1">
    <location>
        <begin position="371"/>
        <end position="395"/>
    </location>
</feature>
<dbReference type="STRING" id="454286.A0A0J8TVD4"/>
<name>A0A0J8TVD4_COCIT</name>
<keyword evidence="2" id="KW-1133">Transmembrane helix</keyword>
<feature type="compositionally biased region" description="Acidic residues" evidence="1">
    <location>
        <begin position="95"/>
        <end position="106"/>
    </location>
</feature>
<dbReference type="OrthoDB" id="4202871at2759"/>
<gene>
    <name evidence="3" type="ORF">CISG_01583</name>
</gene>
<evidence type="ECO:0000313" key="3">
    <source>
        <dbReference type="EMBL" id="KMU77827.1"/>
    </source>
</evidence>
<feature type="region of interest" description="Disordered" evidence="1">
    <location>
        <begin position="1"/>
        <end position="115"/>
    </location>
</feature>
<keyword evidence="2" id="KW-0472">Membrane</keyword>
<organism evidence="3 4">
    <name type="scientific">Coccidioides immitis RMSCC 3703</name>
    <dbReference type="NCBI Taxonomy" id="454286"/>
    <lineage>
        <taxon>Eukaryota</taxon>
        <taxon>Fungi</taxon>
        <taxon>Dikarya</taxon>
        <taxon>Ascomycota</taxon>
        <taxon>Pezizomycotina</taxon>
        <taxon>Eurotiomycetes</taxon>
        <taxon>Eurotiomycetidae</taxon>
        <taxon>Onygenales</taxon>
        <taxon>Onygenaceae</taxon>
        <taxon>Coccidioides</taxon>
    </lineage>
</organism>
<evidence type="ECO:0000256" key="1">
    <source>
        <dbReference type="SAM" id="MobiDB-lite"/>
    </source>
</evidence>
<evidence type="ECO:0000256" key="2">
    <source>
        <dbReference type="SAM" id="Phobius"/>
    </source>
</evidence>
<dbReference type="Proteomes" id="UP000054559">
    <property type="component" value="Unassembled WGS sequence"/>
</dbReference>
<accession>A0A0J8TVD4</accession>
<feature type="compositionally biased region" description="Low complexity" evidence="1">
    <location>
        <begin position="372"/>
        <end position="386"/>
    </location>
</feature>
<feature type="transmembrane region" description="Helical" evidence="2">
    <location>
        <begin position="122"/>
        <end position="141"/>
    </location>
</feature>
<feature type="region of interest" description="Disordered" evidence="1">
    <location>
        <begin position="465"/>
        <end position="491"/>
    </location>
</feature>
<evidence type="ECO:0000313" key="4">
    <source>
        <dbReference type="Proteomes" id="UP000054559"/>
    </source>
</evidence>